<accession>A0A1K1PDS7</accession>
<feature type="region of interest" description="Disordered" evidence="1">
    <location>
        <begin position="56"/>
        <end position="94"/>
    </location>
</feature>
<evidence type="ECO:0000313" key="3">
    <source>
        <dbReference type="EMBL" id="SFW45633.1"/>
    </source>
</evidence>
<dbReference type="Proteomes" id="UP000183461">
    <property type="component" value="Unassembled WGS sequence"/>
</dbReference>
<dbReference type="EMBL" id="FPIP01000008">
    <property type="protein sequence ID" value="SFW45633.1"/>
    <property type="molecule type" value="Genomic_DNA"/>
</dbReference>
<dbReference type="SUPFAM" id="SSF63446">
    <property type="entry name" value="Type I dockerin domain"/>
    <property type="match status" value="1"/>
</dbReference>
<evidence type="ECO:0000256" key="1">
    <source>
        <dbReference type="SAM" id="MobiDB-lite"/>
    </source>
</evidence>
<reference evidence="3 4" key="1">
    <citation type="submission" date="2016-11" db="EMBL/GenBank/DDBJ databases">
        <authorList>
            <person name="Jaros S."/>
            <person name="Januszkiewicz K."/>
            <person name="Wedrychowicz H."/>
        </authorList>
    </citation>
    <scope>NUCLEOTIDE SEQUENCE [LARGE SCALE GENOMIC DNA]</scope>
    <source>
        <strain evidence="3 4">YL228</strain>
    </source>
</reference>
<dbReference type="Gene3D" id="1.10.1330.10">
    <property type="entry name" value="Dockerin domain"/>
    <property type="match status" value="1"/>
</dbReference>
<dbReference type="GO" id="GO:0000272">
    <property type="term" value="P:polysaccharide catabolic process"/>
    <property type="evidence" value="ECO:0007669"/>
    <property type="project" value="InterPro"/>
</dbReference>
<protein>
    <recommendedName>
        <fullName evidence="2">Dockerin domain-containing protein</fullName>
    </recommendedName>
</protein>
<dbReference type="PROSITE" id="PS51766">
    <property type="entry name" value="DOCKERIN"/>
    <property type="match status" value="1"/>
</dbReference>
<evidence type="ECO:0000313" key="4">
    <source>
        <dbReference type="Proteomes" id="UP000183461"/>
    </source>
</evidence>
<proteinExistence type="predicted"/>
<sequence length="769" mass="88202">MREWDEITRDLLRRRDEKIARKKAQLRVVKRTALSALCLCVTVAAGAGIWKNMPERTKNADSHNEPTNVTDEPVSDGNVSPSVTSSVNSVAATTQEKQDIVTTAAVKTTARTTLTAASVSAQRTTAANPSALTNRHENIVTTDIDVLPNEPQFDSERNVVMRKFLAVLAATSAMANPILANASPIVRFDPKEDYMYSATLNYSKIESGELDPDFNGDGKFDIFDARDAYAAKNPDMNTIYNYYLLNNGIVPEDFDAYKYKDENGRVSDDSWRFIDWISSMPQPNLKYDYAVKYDRENNVSLDFNEDGVVDYKDCLDYWMFDNYLVGYVLWNLDFDIRDEFAEKYGVDPDNRGWAIEHRLDSILGTESEDIGFCIPADMFYQDFPMKESTLKNCAKYYREHRYIGHDFDAGSVLVTKEIINNYDFTEEWLDPDKCYEYLISNADEKYLDNIRFRECVACISGHDEKFTNSKGEFFERIKYEYDYMGEARVDAIEAGLVKYEDYCDILSWHSNNQNYMSATYPEYEKAVREGRIAAPDMNADGKLDDLDMEILSACYRVITVKEYTTDEVVETVKRWYDPNMFSRANNGRYNVDFNRPDWNPDGDAIASLDCNENGIICDDYDVLFAGIYISKYGTVDFDLYNEFFASELYTQFENRDWRYYDRNSGFFHDMPYGVYYDYIVSLGDLLFDMDKANKTEPKAPKAAPYRTGDATADGDVKMNDVVLIMQTLCNPNKYSLSIRGEFNADVNNTNDGITPMDALAVQRRLLNLC</sequence>
<gene>
    <name evidence="3" type="ORF">SAMN02910280_2679</name>
</gene>
<dbReference type="InterPro" id="IPR016134">
    <property type="entry name" value="Dockerin_dom"/>
</dbReference>
<organism evidence="3 4">
    <name type="scientific">Ruminococcus flavefaciens</name>
    <dbReference type="NCBI Taxonomy" id="1265"/>
    <lineage>
        <taxon>Bacteria</taxon>
        <taxon>Bacillati</taxon>
        <taxon>Bacillota</taxon>
        <taxon>Clostridia</taxon>
        <taxon>Eubacteriales</taxon>
        <taxon>Oscillospiraceae</taxon>
        <taxon>Ruminococcus</taxon>
    </lineage>
</organism>
<dbReference type="RefSeq" id="WP_072300880.1">
    <property type="nucleotide sequence ID" value="NZ_FPIP01000008.1"/>
</dbReference>
<name>A0A1K1PDS7_RUMFL</name>
<dbReference type="AlphaFoldDB" id="A0A1K1PDS7"/>
<feature type="compositionally biased region" description="Low complexity" evidence="1">
    <location>
        <begin position="78"/>
        <end position="94"/>
    </location>
</feature>
<dbReference type="InterPro" id="IPR036439">
    <property type="entry name" value="Dockerin_dom_sf"/>
</dbReference>
<evidence type="ECO:0000259" key="2">
    <source>
        <dbReference type="PROSITE" id="PS51766"/>
    </source>
</evidence>
<feature type="domain" description="Dockerin" evidence="2">
    <location>
        <begin position="703"/>
        <end position="769"/>
    </location>
</feature>